<reference evidence="5 6" key="1">
    <citation type="journal article" date="2016" name="Nat. Commun.">
        <title>Thousands of microbial genomes shed light on interconnected biogeochemical processes in an aquifer system.</title>
        <authorList>
            <person name="Anantharaman K."/>
            <person name="Brown C.T."/>
            <person name="Hug L.A."/>
            <person name="Sharon I."/>
            <person name="Castelle C.J."/>
            <person name="Probst A.J."/>
            <person name="Thomas B.C."/>
            <person name="Singh A."/>
            <person name="Wilkins M.J."/>
            <person name="Karaoz U."/>
            <person name="Brodie E.L."/>
            <person name="Williams K.H."/>
            <person name="Hubbard S.S."/>
            <person name="Banfield J.F."/>
        </authorList>
    </citation>
    <scope>NUCLEOTIDE SEQUENCE [LARGE SCALE GENOMIC DNA]</scope>
</reference>
<dbReference type="Pfam" id="PF00437">
    <property type="entry name" value="T2SSE"/>
    <property type="match status" value="1"/>
</dbReference>
<dbReference type="InterPro" id="IPR001482">
    <property type="entry name" value="T2SS/T4SS_dom"/>
</dbReference>
<evidence type="ECO:0000313" key="6">
    <source>
        <dbReference type="Proteomes" id="UP000178432"/>
    </source>
</evidence>
<dbReference type="SMART" id="SM00382">
    <property type="entry name" value="AAA"/>
    <property type="match status" value="1"/>
</dbReference>
<sequence>MNKNQNKLINALVADGALTKEKAAAIAKDAAAAKGPIEDWLVSQGLISEDRLTAIKGKLLKMPVADLKGRLVPRAVLDLIPRPVAENYLMIPFEKNGHEISIGLVDPQNFKALEAIEFLAQKAGWEVKYFLIAPSGFKTILRQYQVMGEEVEQALAGFEEQPGAVEGQTLESRQMEEVVKSAPVSKIVLVIMKNAIEGRASDIHIEPTIKDTQIRYRVDGIMRTSLVLPKYIHAAITARIKVLANLKLDETRKPQDGRIRITFEGRQVDFRVSTLPLFEGEKTVLRILDTTAQVPQLEQLGFNPVYIELIKQSITRPHGMILLTGPTGSGKTTTLYTILTMLNREGVNIITLEDPIEYYIDGVNQSQINQDIGYDFASGFRAILRQDPNIVMLGEIRDRETTEMVIHAGLSGHMILSTLHTNDALGAVPRLVDLGAEPFLLSSVINMVIAQRLARKICPDCKKETAISAPMLKRVKEMAASIPPKYLAGINFEKPVFYKGEGCAHCGNLGYQGRVAVAEIINVTPEIREIINAGGNTAAIKKVLEKDQFISLTQDCLLKALQGLTTVDEILRVAQL</sequence>
<comment type="similarity">
    <text evidence="1">Belongs to the GSP E family.</text>
</comment>
<dbReference type="GO" id="GO:0016887">
    <property type="term" value="F:ATP hydrolysis activity"/>
    <property type="evidence" value="ECO:0007669"/>
    <property type="project" value="TreeGrafter"/>
</dbReference>
<dbReference type="InterPro" id="IPR007831">
    <property type="entry name" value="T2SS_GspE_N"/>
</dbReference>
<evidence type="ECO:0000256" key="3">
    <source>
        <dbReference type="ARBA" id="ARBA00022840"/>
    </source>
</evidence>
<feature type="domain" description="AAA+ ATPase" evidence="4">
    <location>
        <begin position="317"/>
        <end position="438"/>
    </location>
</feature>
<organism evidence="5 6">
    <name type="scientific">Candidatus Buchananbacteria bacterium RIFCSPHIGHO2_01_FULL_46_12</name>
    <dbReference type="NCBI Taxonomy" id="1797536"/>
    <lineage>
        <taxon>Bacteria</taxon>
        <taxon>Candidatus Buchananiibacteriota</taxon>
    </lineage>
</organism>
<dbReference type="SUPFAM" id="SSF52540">
    <property type="entry name" value="P-loop containing nucleoside triphosphate hydrolases"/>
    <property type="match status" value="1"/>
</dbReference>
<dbReference type="SUPFAM" id="SSF160246">
    <property type="entry name" value="EspE N-terminal domain-like"/>
    <property type="match status" value="1"/>
</dbReference>
<keyword evidence="3" id="KW-0067">ATP-binding</keyword>
<comment type="caution">
    <text evidence="5">The sequence shown here is derived from an EMBL/GenBank/DDBJ whole genome shotgun (WGS) entry which is preliminary data.</text>
</comment>
<dbReference type="Gene3D" id="3.30.450.90">
    <property type="match status" value="1"/>
</dbReference>
<keyword evidence="2" id="KW-0547">Nucleotide-binding</keyword>
<evidence type="ECO:0000256" key="2">
    <source>
        <dbReference type="ARBA" id="ARBA00022741"/>
    </source>
</evidence>
<proteinExistence type="inferred from homology"/>
<dbReference type="CDD" id="cd01129">
    <property type="entry name" value="PulE-GspE-like"/>
    <property type="match status" value="1"/>
</dbReference>
<dbReference type="InterPro" id="IPR027417">
    <property type="entry name" value="P-loop_NTPase"/>
</dbReference>
<dbReference type="GO" id="GO:0005886">
    <property type="term" value="C:plasma membrane"/>
    <property type="evidence" value="ECO:0007669"/>
    <property type="project" value="TreeGrafter"/>
</dbReference>
<evidence type="ECO:0000313" key="5">
    <source>
        <dbReference type="EMBL" id="OGY47416.1"/>
    </source>
</evidence>
<dbReference type="InterPro" id="IPR037257">
    <property type="entry name" value="T2SS_E_N_sf"/>
</dbReference>
<accession>A0A1G1Y6H0</accession>
<dbReference type="PANTHER" id="PTHR30258:SF1">
    <property type="entry name" value="PROTEIN TRANSPORT PROTEIN HOFB HOMOLOG"/>
    <property type="match status" value="1"/>
</dbReference>
<dbReference type="GO" id="GO:0005524">
    <property type="term" value="F:ATP binding"/>
    <property type="evidence" value="ECO:0007669"/>
    <property type="project" value="UniProtKB-KW"/>
</dbReference>
<dbReference type="EMBL" id="MHIF01000038">
    <property type="protein sequence ID" value="OGY47416.1"/>
    <property type="molecule type" value="Genomic_DNA"/>
</dbReference>
<dbReference type="Gene3D" id="3.40.50.300">
    <property type="entry name" value="P-loop containing nucleotide triphosphate hydrolases"/>
    <property type="match status" value="1"/>
</dbReference>
<protein>
    <recommendedName>
        <fullName evidence="4">AAA+ ATPase domain-containing protein</fullName>
    </recommendedName>
</protein>
<gene>
    <name evidence="5" type="ORF">A2663_04210</name>
</gene>
<dbReference type="AlphaFoldDB" id="A0A1G1Y6H0"/>
<dbReference type="Pfam" id="PF05157">
    <property type="entry name" value="MshEN"/>
    <property type="match status" value="1"/>
</dbReference>
<dbReference type="Proteomes" id="UP000178432">
    <property type="component" value="Unassembled WGS sequence"/>
</dbReference>
<name>A0A1G1Y6H0_9BACT</name>
<dbReference type="PANTHER" id="PTHR30258">
    <property type="entry name" value="TYPE II SECRETION SYSTEM PROTEIN GSPE-RELATED"/>
    <property type="match status" value="1"/>
</dbReference>
<dbReference type="InterPro" id="IPR003593">
    <property type="entry name" value="AAA+_ATPase"/>
</dbReference>
<evidence type="ECO:0000256" key="1">
    <source>
        <dbReference type="ARBA" id="ARBA00006611"/>
    </source>
</evidence>
<dbReference type="Gene3D" id="3.30.300.160">
    <property type="entry name" value="Type II secretion system, protein E, N-terminal domain"/>
    <property type="match status" value="1"/>
</dbReference>
<evidence type="ECO:0000259" key="4">
    <source>
        <dbReference type="SMART" id="SM00382"/>
    </source>
</evidence>